<accession>A0A0K1EQ79</accession>
<dbReference type="EMBL" id="CP012159">
    <property type="protein sequence ID" value="AKT43006.1"/>
    <property type="molecule type" value="Genomic_DNA"/>
</dbReference>
<evidence type="ECO:0000313" key="3">
    <source>
        <dbReference type="Proteomes" id="UP000067626"/>
    </source>
</evidence>
<feature type="compositionally biased region" description="Basic and acidic residues" evidence="1">
    <location>
        <begin position="1"/>
        <end position="16"/>
    </location>
</feature>
<dbReference type="KEGG" id="ccro:CMC5_072330"/>
<keyword evidence="3" id="KW-1185">Reference proteome</keyword>
<dbReference type="Proteomes" id="UP000067626">
    <property type="component" value="Chromosome"/>
</dbReference>
<feature type="region of interest" description="Disordered" evidence="1">
    <location>
        <begin position="1"/>
        <end position="91"/>
    </location>
</feature>
<proteinExistence type="predicted"/>
<dbReference type="STRING" id="52.CMC5_072330"/>
<gene>
    <name evidence="2" type="ORF">CMC5_072330</name>
</gene>
<feature type="region of interest" description="Disordered" evidence="1">
    <location>
        <begin position="177"/>
        <end position="235"/>
    </location>
</feature>
<name>A0A0K1EQ79_CHOCO</name>
<sequence length="235" mass="25518">MRRIRKDATKVWHNPEIHGSLHRGQPGGVLPRVAPSGEDRRTANQHRAALEALFAPRKDPEAPVESGTRVKTGREAPGRIVLSPPPQSDPHAVERQKLLGRVLTATGRPAISKATNDFLKAGHTFPQEQDVYLQLLEHTDEERIQEAIEALSGILAGELPKRRAVLESRLRRIEEFAEESRTRDAASRLRKHLGGSPSGRGKIGESVPASGASLQPIAGAPLPAGNGSSEAREEQ</sequence>
<evidence type="ECO:0000313" key="2">
    <source>
        <dbReference type="EMBL" id="AKT43006.1"/>
    </source>
</evidence>
<dbReference type="RefSeq" id="WP_245678015.1">
    <property type="nucleotide sequence ID" value="NZ_CP012159.1"/>
</dbReference>
<dbReference type="AlphaFoldDB" id="A0A0K1EQ79"/>
<evidence type="ECO:0000256" key="1">
    <source>
        <dbReference type="SAM" id="MobiDB-lite"/>
    </source>
</evidence>
<organism evidence="2 3">
    <name type="scientific">Chondromyces crocatus</name>
    <dbReference type="NCBI Taxonomy" id="52"/>
    <lineage>
        <taxon>Bacteria</taxon>
        <taxon>Pseudomonadati</taxon>
        <taxon>Myxococcota</taxon>
        <taxon>Polyangia</taxon>
        <taxon>Polyangiales</taxon>
        <taxon>Polyangiaceae</taxon>
        <taxon>Chondromyces</taxon>
    </lineage>
</organism>
<protein>
    <submittedName>
        <fullName evidence="2">Uncharacterized protein</fullName>
    </submittedName>
</protein>
<feature type="compositionally biased region" description="Basic and acidic residues" evidence="1">
    <location>
        <begin position="177"/>
        <end position="187"/>
    </location>
</feature>
<reference evidence="2 3" key="1">
    <citation type="submission" date="2015-07" db="EMBL/GenBank/DDBJ databases">
        <title>Genome analysis of myxobacterium Chondromyces crocatus Cm c5 reveals a high potential for natural compound synthesis and the genetic basis for the loss of fruiting body formation.</title>
        <authorList>
            <person name="Zaburannyi N."/>
            <person name="Bunk B."/>
            <person name="Maier J."/>
            <person name="Overmann J."/>
            <person name="Mueller R."/>
        </authorList>
    </citation>
    <scope>NUCLEOTIDE SEQUENCE [LARGE SCALE GENOMIC DNA]</scope>
    <source>
        <strain evidence="2 3">Cm c5</strain>
    </source>
</reference>